<name>A0A845A2V1_9SPHN</name>
<feature type="region of interest" description="Disordered" evidence="1">
    <location>
        <begin position="15"/>
        <end position="36"/>
    </location>
</feature>
<evidence type="ECO:0000256" key="2">
    <source>
        <dbReference type="SAM" id="Phobius"/>
    </source>
</evidence>
<evidence type="ECO:0000256" key="1">
    <source>
        <dbReference type="SAM" id="MobiDB-lite"/>
    </source>
</evidence>
<keyword evidence="2" id="KW-0472">Membrane</keyword>
<comment type="caution">
    <text evidence="3">The sequence shown here is derived from an EMBL/GenBank/DDBJ whole genome shotgun (WGS) entry which is preliminary data.</text>
</comment>
<accession>A0A845A2V1</accession>
<feature type="region of interest" description="Disordered" evidence="1">
    <location>
        <begin position="113"/>
        <end position="163"/>
    </location>
</feature>
<protein>
    <recommendedName>
        <fullName evidence="5">DUF3618 domain-containing protein</fullName>
    </recommendedName>
</protein>
<evidence type="ECO:0000313" key="4">
    <source>
        <dbReference type="Proteomes" id="UP000460626"/>
    </source>
</evidence>
<dbReference type="AlphaFoldDB" id="A0A845A2V1"/>
<organism evidence="3 4">
    <name type="scientific">Aurantiacibacter arachoides</name>
    <dbReference type="NCBI Taxonomy" id="1850444"/>
    <lineage>
        <taxon>Bacteria</taxon>
        <taxon>Pseudomonadati</taxon>
        <taxon>Pseudomonadota</taxon>
        <taxon>Alphaproteobacteria</taxon>
        <taxon>Sphingomonadales</taxon>
        <taxon>Erythrobacteraceae</taxon>
        <taxon>Aurantiacibacter</taxon>
    </lineage>
</organism>
<feature type="transmembrane region" description="Helical" evidence="2">
    <location>
        <begin position="52"/>
        <end position="69"/>
    </location>
</feature>
<keyword evidence="2" id="KW-1133">Transmembrane helix</keyword>
<dbReference type="RefSeq" id="WP_131452565.1">
    <property type="nucleotide sequence ID" value="NZ_BMJK01000001.1"/>
</dbReference>
<keyword evidence="2" id="KW-0812">Transmembrane</keyword>
<keyword evidence="4" id="KW-1185">Reference proteome</keyword>
<feature type="compositionally biased region" description="Basic and acidic residues" evidence="1">
    <location>
        <begin position="140"/>
        <end position="152"/>
    </location>
</feature>
<evidence type="ECO:0008006" key="5">
    <source>
        <dbReference type="Google" id="ProtNLM"/>
    </source>
</evidence>
<dbReference type="EMBL" id="WTYH01000001">
    <property type="protein sequence ID" value="MXO93277.1"/>
    <property type="molecule type" value="Genomic_DNA"/>
</dbReference>
<reference evidence="3 4" key="1">
    <citation type="submission" date="2019-12" db="EMBL/GenBank/DDBJ databases">
        <title>Genomic-based taxomic classification of the family Erythrobacteraceae.</title>
        <authorList>
            <person name="Xu L."/>
        </authorList>
    </citation>
    <scope>NUCLEOTIDE SEQUENCE [LARGE SCALE GENOMIC DNA]</scope>
    <source>
        <strain evidence="3 4">RC4-10-4</strain>
    </source>
</reference>
<sequence length="163" mass="16872">MNDPKREEIKARIAAAQEREAAQAERSFTERAGDTASEATEKFAAFVKERPLTAAAGGIVLGILVASLFKTPRRAAARGGAKAIGLAAVGAEIASAFAANLLDDAEDIGKSGARRAGNLGESLSDRARSLGRSASNSLHDTADAARSARRETGNALARAIGRR</sequence>
<feature type="compositionally biased region" description="Basic and acidic residues" evidence="1">
    <location>
        <begin position="15"/>
        <end position="33"/>
    </location>
</feature>
<evidence type="ECO:0000313" key="3">
    <source>
        <dbReference type="EMBL" id="MXO93277.1"/>
    </source>
</evidence>
<dbReference type="Proteomes" id="UP000460626">
    <property type="component" value="Unassembled WGS sequence"/>
</dbReference>
<gene>
    <name evidence="3" type="ORF">GRI62_06605</name>
</gene>
<proteinExistence type="predicted"/>
<dbReference type="OrthoDB" id="7409746at2"/>